<accession>A0A831PKU2</accession>
<dbReference type="SUPFAM" id="SSF49265">
    <property type="entry name" value="Fibronectin type III"/>
    <property type="match status" value="1"/>
</dbReference>
<dbReference type="SUPFAM" id="SSF51126">
    <property type="entry name" value="Pectin lyase-like"/>
    <property type="match status" value="1"/>
</dbReference>
<dbReference type="Proteomes" id="UP000886047">
    <property type="component" value="Unassembled WGS sequence"/>
</dbReference>
<dbReference type="InterPro" id="IPR013783">
    <property type="entry name" value="Ig-like_fold"/>
</dbReference>
<dbReference type="InterPro" id="IPR036116">
    <property type="entry name" value="FN3_sf"/>
</dbReference>
<proteinExistence type="predicted"/>
<sequence>MIVKAFKYLFLLALGAVILMPSCKEDDEVMERVRLFRPVELSTNFEGTTVEITWLPIRGASGYDVDLSKDSLLFENIVESFSSVQSAKITIPDLEGGSRYSVRVKALSEEEQFNSHFAELTFVTPTENILYQITGDDIGATDVRITWDPSKVVTHIVITSESGTPVEFEITEAEKAAGEKLCEGLEGETNYTAAIFNGEIRRGVALFKTLIDISGATVVYPEDDLREILTTEGGGVFVLMPGDYTQSSGAVTFTKSTALKAFNAADKPIIHLLIDIDGPGTYLFQDIEFSGFTVDEDGNLDETSRESYVLRINGNTDAEELTLKNCVVKNYDRSLIRGTSGGAVASITIDGCYIEDVTSGNNEFLDFRSCAVNEFVITNTTFTKSSNSRHFLRCDNIAGFEGQQILIENCTFYKVATPANRILYIRTLENKVTLRNNVFSEMGEAEYVVNDPATGFPEMDYNYYHNAVNLSDDELNGPNTLINNTQSPFAGDPEAGDFSIDFNSPIRNSGQGGRPMGDPRWVN</sequence>
<dbReference type="AlphaFoldDB" id="A0A831PKU2"/>
<dbReference type="InterPro" id="IPR033427">
    <property type="entry name" value="DUF5123"/>
</dbReference>
<dbReference type="Gene3D" id="2.160.20.10">
    <property type="entry name" value="Single-stranded right-handed beta-helix, Pectin lyase-like"/>
    <property type="match status" value="1"/>
</dbReference>
<evidence type="ECO:0000259" key="1">
    <source>
        <dbReference type="PROSITE" id="PS50853"/>
    </source>
</evidence>
<dbReference type="PROSITE" id="PS50853">
    <property type="entry name" value="FN3"/>
    <property type="match status" value="1"/>
</dbReference>
<dbReference type="Pfam" id="PF17161">
    <property type="entry name" value="DUF5123"/>
    <property type="match status" value="1"/>
</dbReference>
<reference evidence="2" key="1">
    <citation type="journal article" date="2020" name="mSystems">
        <title>Genome- and Community-Level Interaction Insights into Carbon Utilization and Element Cycling Functions of Hydrothermarchaeota in Hydrothermal Sediment.</title>
        <authorList>
            <person name="Zhou Z."/>
            <person name="Liu Y."/>
            <person name="Xu W."/>
            <person name="Pan J."/>
            <person name="Luo Z.H."/>
            <person name="Li M."/>
        </authorList>
    </citation>
    <scope>NUCLEOTIDE SEQUENCE [LARGE SCALE GENOMIC DNA]</scope>
    <source>
        <strain evidence="2">SpSt-1217</strain>
    </source>
</reference>
<protein>
    <submittedName>
        <fullName evidence="2">DUF4957 domain-containing protein</fullName>
    </submittedName>
</protein>
<feature type="domain" description="Fibronectin type-III" evidence="1">
    <location>
        <begin position="35"/>
        <end position="129"/>
    </location>
</feature>
<dbReference type="InterPro" id="IPR032530">
    <property type="entry name" value="DUF4957"/>
</dbReference>
<dbReference type="InterPro" id="IPR012334">
    <property type="entry name" value="Pectin_lyas_fold"/>
</dbReference>
<dbReference type="EMBL" id="DSDK01000167">
    <property type="protein sequence ID" value="HDR50572.1"/>
    <property type="molecule type" value="Genomic_DNA"/>
</dbReference>
<gene>
    <name evidence="2" type="ORF">ENN90_02975</name>
</gene>
<dbReference type="InterPro" id="IPR011050">
    <property type="entry name" value="Pectin_lyase_fold/virulence"/>
</dbReference>
<organism evidence="2">
    <name type="scientific">Mariniphaga anaerophila</name>
    <dbReference type="NCBI Taxonomy" id="1484053"/>
    <lineage>
        <taxon>Bacteria</taxon>
        <taxon>Pseudomonadati</taxon>
        <taxon>Bacteroidota</taxon>
        <taxon>Bacteroidia</taxon>
        <taxon>Marinilabiliales</taxon>
        <taxon>Prolixibacteraceae</taxon>
        <taxon>Mariniphaga</taxon>
    </lineage>
</organism>
<dbReference type="Pfam" id="PF16318">
    <property type="entry name" value="DUF4957"/>
    <property type="match status" value="1"/>
</dbReference>
<dbReference type="Gene3D" id="2.60.40.10">
    <property type="entry name" value="Immunoglobulins"/>
    <property type="match status" value="1"/>
</dbReference>
<name>A0A831PKU2_9BACT</name>
<evidence type="ECO:0000313" key="2">
    <source>
        <dbReference type="EMBL" id="HDR50572.1"/>
    </source>
</evidence>
<comment type="caution">
    <text evidence="2">The sequence shown here is derived from an EMBL/GenBank/DDBJ whole genome shotgun (WGS) entry which is preliminary data.</text>
</comment>
<dbReference type="InterPro" id="IPR003961">
    <property type="entry name" value="FN3_dom"/>
</dbReference>